<gene>
    <name evidence="1" type="ORF">H8S40_03125</name>
</gene>
<proteinExistence type="predicted"/>
<evidence type="ECO:0000313" key="2">
    <source>
        <dbReference type="Proteomes" id="UP000631576"/>
    </source>
</evidence>
<comment type="caution">
    <text evidence="1">The sequence shown here is derived from an EMBL/GenBank/DDBJ whole genome shotgun (WGS) entry which is preliminary data.</text>
</comment>
<reference evidence="1 2" key="1">
    <citation type="submission" date="2020-08" db="EMBL/GenBank/DDBJ databases">
        <title>Genome public.</title>
        <authorList>
            <person name="Liu C."/>
            <person name="Sun Q."/>
        </authorList>
    </citation>
    <scope>NUCLEOTIDE SEQUENCE [LARGE SCALE GENOMIC DNA]</scope>
    <source>
        <strain evidence="1 2">NSJ-13</strain>
    </source>
</reference>
<name>A0ABR7G568_9FIRM</name>
<sequence>MNSKENVIMGFDEVFEDGIFVNREDAKALDVKELMQQFFRENEHRKNYK</sequence>
<keyword evidence="2" id="KW-1185">Reference proteome</keyword>
<dbReference type="Proteomes" id="UP000631576">
    <property type="component" value="Unassembled WGS sequence"/>
</dbReference>
<protein>
    <submittedName>
        <fullName evidence="1">Uncharacterized protein</fullName>
    </submittedName>
</protein>
<dbReference type="RefSeq" id="WP_186864531.1">
    <property type="nucleotide sequence ID" value="NZ_JACOPE010000001.1"/>
</dbReference>
<organism evidence="1 2">
    <name type="scientific">Ruminococcus hominis</name>
    <dbReference type="NCBI Taxonomy" id="2763065"/>
    <lineage>
        <taxon>Bacteria</taxon>
        <taxon>Bacillati</taxon>
        <taxon>Bacillota</taxon>
        <taxon>Clostridia</taxon>
        <taxon>Eubacteriales</taxon>
        <taxon>Oscillospiraceae</taxon>
        <taxon>Ruminococcus</taxon>
    </lineage>
</organism>
<dbReference type="EMBL" id="JACOPE010000001">
    <property type="protein sequence ID" value="MBC5682580.1"/>
    <property type="molecule type" value="Genomic_DNA"/>
</dbReference>
<evidence type="ECO:0000313" key="1">
    <source>
        <dbReference type="EMBL" id="MBC5682580.1"/>
    </source>
</evidence>
<accession>A0ABR7G568</accession>